<evidence type="ECO:0000313" key="1">
    <source>
        <dbReference type="EMBL" id="SEO81679.1"/>
    </source>
</evidence>
<keyword evidence="3" id="KW-1185">Reference proteome</keyword>
<reference evidence="1" key="1">
    <citation type="submission" date="2016-10" db="EMBL/GenBank/DDBJ databases">
        <authorList>
            <person name="de Groot N.N."/>
        </authorList>
    </citation>
    <scope>NUCLEOTIDE SEQUENCE [LARGE SCALE GENOMIC DNA]</scope>
    <source>
        <strain evidence="1">DSM 21843</strain>
    </source>
</reference>
<dbReference type="EMBL" id="FOEC01000019">
    <property type="protein sequence ID" value="SEP01649.1"/>
    <property type="molecule type" value="Genomic_DNA"/>
</dbReference>
<reference evidence="3" key="2">
    <citation type="submission" date="2016-10" db="EMBL/GenBank/DDBJ databases">
        <authorList>
            <person name="Varghese N."/>
        </authorList>
    </citation>
    <scope>NUCLEOTIDE SEQUENCE [LARGE SCALE GENOMIC DNA]</scope>
    <source>
        <strain evidence="3">DSM 21843</strain>
    </source>
</reference>
<dbReference type="STRING" id="79604.AAY81_04035"/>
<evidence type="ECO:0000313" key="2">
    <source>
        <dbReference type="EMBL" id="SEP01649.1"/>
    </source>
</evidence>
<organism evidence="1 3">
    <name type="scientific">Denitrobacterium detoxificans</name>
    <dbReference type="NCBI Taxonomy" id="79604"/>
    <lineage>
        <taxon>Bacteria</taxon>
        <taxon>Bacillati</taxon>
        <taxon>Actinomycetota</taxon>
        <taxon>Coriobacteriia</taxon>
        <taxon>Eggerthellales</taxon>
        <taxon>Eggerthellaceae</taxon>
        <taxon>Denitrobacterium</taxon>
    </lineage>
</organism>
<dbReference type="RefSeq" id="WP_156501493.1">
    <property type="nucleotide sequence ID" value="NZ_CP011402.1"/>
</dbReference>
<dbReference type="EMBL" id="FOEC01000007">
    <property type="protein sequence ID" value="SEO81679.1"/>
    <property type="molecule type" value="Genomic_DNA"/>
</dbReference>
<dbReference type="Proteomes" id="UP000182975">
    <property type="component" value="Unassembled WGS sequence"/>
</dbReference>
<dbReference type="AlphaFoldDB" id="A0A1H8SRU1"/>
<evidence type="ECO:0000313" key="3">
    <source>
        <dbReference type="Proteomes" id="UP000182975"/>
    </source>
</evidence>
<evidence type="ECO:0008006" key="4">
    <source>
        <dbReference type="Google" id="ProtNLM"/>
    </source>
</evidence>
<protein>
    <recommendedName>
        <fullName evidence="4">HNH endonuclease</fullName>
    </recommendedName>
</protein>
<name>A0A1H8SRU1_9ACTN</name>
<accession>A0A1H8SRU1</accession>
<sequence length="124" mass="14021">MRGAYRDGLLDRPSVADGCRCAVCGRPATNRHHVIQKGMGGVSAAMERRIPKVLLCGSGTTGCHGAAHGRLLHLQWCDGMGGWVWWRSDVPMDDELAWRLHRGEYRPLRGWVEARRWKTYGRRP</sequence>
<proteinExistence type="predicted"/>
<gene>
    <name evidence="1" type="ORF">SAMN02910314_01303</name>
    <name evidence="2" type="ORF">SAMN02910314_01927</name>
</gene>